<feature type="domain" description="N-acetyltransferase" evidence="2">
    <location>
        <begin position="22"/>
        <end position="184"/>
    </location>
</feature>
<dbReference type="RefSeq" id="WP_289453379.1">
    <property type="nucleotide sequence ID" value="NZ_JAUCGQ010000001.1"/>
</dbReference>
<accession>A0ABT7SCF4</accession>
<dbReference type="SUPFAM" id="SSF55729">
    <property type="entry name" value="Acyl-CoA N-acyltransferases (Nat)"/>
    <property type="match status" value="1"/>
</dbReference>
<dbReference type="PANTHER" id="PTHR13947">
    <property type="entry name" value="GNAT FAMILY N-ACETYLTRANSFERASE"/>
    <property type="match status" value="1"/>
</dbReference>
<evidence type="ECO:0000313" key="3">
    <source>
        <dbReference type="EMBL" id="MDM7853863.1"/>
    </source>
</evidence>
<reference evidence="3 4" key="1">
    <citation type="submission" date="2023-06" db="EMBL/GenBank/DDBJ databases">
        <title>Cellulomonas sp. MW4 Whole genome sequence.</title>
        <authorList>
            <person name="Park S."/>
        </authorList>
    </citation>
    <scope>NUCLEOTIDE SEQUENCE [LARGE SCALE GENOMIC DNA]</scope>
    <source>
        <strain evidence="3 4">MW4</strain>
    </source>
</reference>
<sequence>MSLPAQVAPRTDPGGSVAPAVVVVRLVRPGEHDAAGDLLERAYGADYVLSDTYRESLHAVRERAAEHEVWVAVDHFVDALLGTVATPRAGRTISELALPGELDFRLLGVDPAARRRGIGRLLTEHVIALGRERGATRVVMNSGPQMLGAHRLYHSLGFRRLPERETRVVEAGTLLAFGLDLDLDRNHHRTES</sequence>
<proteinExistence type="predicted"/>
<dbReference type="CDD" id="cd04301">
    <property type="entry name" value="NAT_SF"/>
    <property type="match status" value="1"/>
</dbReference>
<evidence type="ECO:0000256" key="1">
    <source>
        <dbReference type="ARBA" id="ARBA00022679"/>
    </source>
</evidence>
<protein>
    <submittedName>
        <fullName evidence="3">GNAT family N-acetyltransferase</fullName>
    </submittedName>
</protein>
<dbReference type="EMBL" id="JAUCGQ010000001">
    <property type="protein sequence ID" value="MDM7853863.1"/>
    <property type="molecule type" value="Genomic_DNA"/>
</dbReference>
<dbReference type="Pfam" id="PF13508">
    <property type="entry name" value="Acetyltransf_7"/>
    <property type="match status" value="1"/>
</dbReference>
<dbReference type="InterPro" id="IPR050769">
    <property type="entry name" value="NAT_camello-type"/>
</dbReference>
<dbReference type="PANTHER" id="PTHR13947:SF37">
    <property type="entry name" value="LD18367P"/>
    <property type="match status" value="1"/>
</dbReference>
<evidence type="ECO:0000313" key="4">
    <source>
        <dbReference type="Proteomes" id="UP001529338"/>
    </source>
</evidence>
<organism evidence="3 4">
    <name type="scientific">Cellulomonas alba</name>
    <dbReference type="NCBI Taxonomy" id="3053467"/>
    <lineage>
        <taxon>Bacteria</taxon>
        <taxon>Bacillati</taxon>
        <taxon>Actinomycetota</taxon>
        <taxon>Actinomycetes</taxon>
        <taxon>Micrococcales</taxon>
        <taxon>Cellulomonadaceae</taxon>
        <taxon>Cellulomonas</taxon>
    </lineage>
</organism>
<dbReference type="Proteomes" id="UP001529338">
    <property type="component" value="Unassembled WGS sequence"/>
</dbReference>
<dbReference type="PROSITE" id="PS51186">
    <property type="entry name" value="GNAT"/>
    <property type="match status" value="1"/>
</dbReference>
<name>A0ABT7SCF4_9CELL</name>
<keyword evidence="1" id="KW-0808">Transferase</keyword>
<dbReference type="Gene3D" id="3.40.630.30">
    <property type="match status" value="1"/>
</dbReference>
<evidence type="ECO:0000259" key="2">
    <source>
        <dbReference type="PROSITE" id="PS51186"/>
    </source>
</evidence>
<keyword evidence="4" id="KW-1185">Reference proteome</keyword>
<dbReference type="InterPro" id="IPR016181">
    <property type="entry name" value="Acyl_CoA_acyltransferase"/>
</dbReference>
<dbReference type="InterPro" id="IPR000182">
    <property type="entry name" value="GNAT_dom"/>
</dbReference>
<comment type="caution">
    <text evidence="3">The sequence shown here is derived from an EMBL/GenBank/DDBJ whole genome shotgun (WGS) entry which is preliminary data.</text>
</comment>
<gene>
    <name evidence="3" type="ORF">QRT04_02870</name>
</gene>